<comment type="subcellular location">
    <subcellularLocation>
        <location evidence="3">Cytoplasm</location>
    </subcellularLocation>
</comment>
<evidence type="ECO:0000256" key="1">
    <source>
        <dbReference type="ARBA" id="ARBA00009054"/>
    </source>
</evidence>
<accession>A0A937XG26</accession>
<evidence type="ECO:0000256" key="6">
    <source>
        <dbReference type="SAM" id="Coils"/>
    </source>
</evidence>
<feature type="region of interest" description="Disordered" evidence="7">
    <location>
        <begin position="171"/>
        <end position="208"/>
    </location>
</feature>
<dbReference type="EMBL" id="VGIR01000042">
    <property type="protein sequence ID" value="MBM3331744.1"/>
    <property type="molecule type" value="Genomic_DNA"/>
</dbReference>
<organism evidence="8 9">
    <name type="scientific">candidate division WOR-3 bacterium</name>
    <dbReference type="NCBI Taxonomy" id="2052148"/>
    <lineage>
        <taxon>Bacteria</taxon>
        <taxon>Bacteria division WOR-3</taxon>
    </lineage>
</organism>
<dbReference type="GO" id="GO:0042803">
    <property type="term" value="F:protein homodimerization activity"/>
    <property type="evidence" value="ECO:0007669"/>
    <property type="project" value="InterPro"/>
</dbReference>
<evidence type="ECO:0000256" key="5">
    <source>
        <dbReference type="RuleBase" id="RU004478"/>
    </source>
</evidence>
<gene>
    <name evidence="3 8" type="primary">grpE</name>
    <name evidence="8" type="ORF">FJY68_07840</name>
</gene>
<evidence type="ECO:0000256" key="2">
    <source>
        <dbReference type="ARBA" id="ARBA00023186"/>
    </source>
</evidence>
<protein>
    <recommendedName>
        <fullName evidence="3 4">Protein GrpE</fullName>
    </recommendedName>
    <alternativeName>
        <fullName evidence="3">HSP-70 cofactor</fullName>
    </alternativeName>
</protein>
<keyword evidence="6" id="KW-0175">Coiled coil</keyword>
<dbReference type="Gene3D" id="2.30.22.10">
    <property type="entry name" value="Head domain of nucleotide exchange factor GrpE"/>
    <property type="match status" value="1"/>
</dbReference>
<evidence type="ECO:0000256" key="3">
    <source>
        <dbReference type="HAMAP-Rule" id="MF_01151"/>
    </source>
</evidence>
<evidence type="ECO:0000256" key="4">
    <source>
        <dbReference type="RuleBase" id="RU000639"/>
    </source>
</evidence>
<comment type="caution">
    <text evidence="8">The sequence shown here is derived from an EMBL/GenBank/DDBJ whole genome shotgun (WGS) entry which is preliminary data.</text>
</comment>
<dbReference type="Gene3D" id="3.90.20.20">
    <property type="match status" value="1"/>
</dbReference>
<dbReference type="SUPFAM" id="SSF51064">
    <property type="entry name" value="Head domain of nucleotide exchange factor GrpE"/>
    <property type="match status" value="1"/>
</dbReference>
<dbReference type="CDD" id="cd00446">
    <property type="entry name" value="GrpE"/>
    <property type="match status" value="1"/>
</dbReference>
<dbReference type="InterPro" id="IPR013805">
    <property type="entry name" value="GrpE_CC"/>
</dbReference>
<keyword evidence="3" id="KW-0963">Cytoplasm</keyword>
<dbReference type="PANTHER" id="PTHR21237:SF23">
    <property type="entry name" value="GRPE PROTEIN HOMOLOG, MITOCHONDRIAL"/>
    <property type="match status" value="1"/>
</dbReference>
<keyword evidence="3 4" id="KW-0346">Stress response</keyword>
<dbReference type="Proteomes" id="UP000779900">
    <property type="component" value="Unassembled WGS sequence"/>
</dbReference>
<comment type="subunit">
    <text evidence="3">Homodimer.</text>
</comment>
<evidence type="ECO:0000313" key="9">
    <source>
        <dbReference type="Proteomes" id="UP000779900"/>
    </source>
</evidence>
<comment type="similarity">
    <text evidence="1 3 5">Belongs to the GrpE family.</text>
</comment>
<dbReference type="GO" id="GO:0000774">
    <property type="term" value="F:adenyl-nucleotide exchange factor activity"/>
    <property type="evidence" value="ECO:0007669"/>
    <property type="project" value="InterPro"/>
</dbReference>
<dbReference type="InterPro" id="IPR000740">
    <property type="entry name" value="GrpE"/>
</dbReference>
<dbReference type="PANTHER" id="PTHR21237">
    <property type="entry name" value="GRPE PROTEIN"/>
    <property type="match status" value="1"/>
</dbReference>
<dbReference type="NCBIfam" id="NF010738">
    <property type="entry name" value="PRK14140.1"/>
    <property type="match status" value="1"/>
</dbReference>
<reference evidence="8" key="1">
    <citation type="submission" date="2019-03" db="EMBL/GenBank/DDBJ databases">
        <title>Lake Tanganyika Metagenome-Assembled Genomes (MAGs).</title>
        <authorList>
            <person name="Tran P."/>
        </authorList>
    </citation>
    <scope>NUCLEOTIDE SEQUENCE</scope>
    <source>
        <strain evidence="8">K_DeepCast_150m_m2_040</strain>
    </source>
</reference>
<dbReference type="GO" id="GO:0051087">
    <property type="term" value="F:protein-folding chaperone binding"/>
    <property type="evidence" value="ECO:0007669"/>
    <property type="project" value="InterPro"/>
</dbReference>
<dbReference type="AlphaFoldDB" id="A0A937XG26"/>
<evidence type="ECO:0000256" key="7">
    <source>
        <dbReference type="SAM" id="MobiDB-lite"/>
    </source>
</evidence>
<name>A0A937XG26_UNCW3</name>
<feature type="coiled-coil region" evidence="6">
    <location>
        <begin position="9"/>
        <end position="43"/>
    </location>
</feature>
<dbReference type="GO" id="GO:0006457">
    <property type="term" value="P:protein folding"/>
    <property type="evidence" value="ECO:0007669"/>
    <property type="project" value="InterPro"/>
</dbReference>
<dbReference type="GO" id="GO:0051082">
    <property type="term" value="F:unfolded protein binding"/>
    <property type="evidence" value="ECO:0007669"/>
    <property type="project" value="TreeGrafter"/>
</dbReference>
<proteinExistence type="inferred from homology"/>
<keyword evidence="2 3" id="KW-0143">Chaperone</keyword>
<dbReference type="GO" id="GO:0005829">
    <property type="term" value="C:cytosol"/>
    <property type="evidence" value="ECO:0007669"/>
    <property type="project" value="TreeGrafter"/>
</dbReference>
<dbReference type="HAMAP" id="MF_01151">
    <property type="entry name" value="GrpE"/>
    <property type="match status" value="1"/>
</dbReference>
<comment type="function">
    <text evidence="3 4">Participates actively in the response to hyperosmotic and heat shock by preventing the aggregation of stress-denatured proteins, in association with DnaK and GrpE. It is the nucleotide exchange factor for DnaK and may function as a thermosensor. Unfolded proteins bind initially to DnaJ; upon interaction with the DnaJ-bound protein, DnaK hydrolyzes its bound ATP, resulting in the formation of a stable complex. GrpE releases ADP from DnaK; ATP binding to DnaK triggers the release of the substrate protein, thus completing the reaction cycle. Several rounds of ATP-dependent interactions between DnaJ, DnaK and GrpE are required for fully efficient folding.</text>
</comment>
<dbReference type="PROSITE" id="PS01071">
    <property type="entry name" value="GRPE"/>
    <property type="match status" value="1"/>
</dbReference>
<dbReference type="InterPro" id="IPR009012">
    <property type="entry name" value="GrpE_head"/>
</dbReference>
<dbReference type="SUPFAM" id="SSF58014">
    <property type="entry name" value="Coiled-coil domain of nucleotide exchange factor GrpE"/>
    <property type="match status" value="1"/>
</dbReference>
<sequence length="208" mass="22859">MAQCKKGPVTLLSEQFQEASGACKKLQEEYLRAIADFDNLRKRTQRDGEVSRRIAMEALVMDLLPALDNFGRAAQASSTAATTDSLQRGMDLIHRQLLEALRKHGVEEYSCAGTQFDPRRAEAISFVHTNQHEPGMVVSEISRGYACGDRVLRPARVVVAKAVELSQQADITGKDPRAAVATSQKADVLDQESESKEGEVEEPGRDSE</sequence>
<evidence type="ECO:0000313" key="8">
    <source>
        <dbReference type="EMBL" id="MBM3331744.1"/>
    </source>
</evidence>
<dbReference type="Pfam" id="PF01025">
    <property type="entry name" value="GrpE"/>
    <property type="match status" value="1"/>
</dbReference>
<dbReference type="PRINTS" id="PR00773">
    <property type="entry name" value="GRPEPROTEIN"/>
</dbReference>
<feature type="compositionally biased region" description="Basic and acidic residues" evidence="7">
    <location>
        <begin position="193"/>
        <end position="208"/>
    </location>
</feature>